<evidence type="ECO:0000256" key="7">
    <source>
        <dbReference type="ARBA" id="ARBA00047599"/>
    </source>
</evidence>
<reference evidence="11 12" key="1">
    <citation type="submission" date="2023-02" db="EMBL/GenBank/DDBJ databases">
        <title>Dictyobacter halimunensis sp. nov., a new member of the class Ktedonobacteria from forest soil in a geothermal area.</title>
        <authorList>
            <person name="Rachmania M.K."/>
            <person name="Ningsih F."/>
            <person name="Sakai Y."/>
            <person name="Yabe S."/>
            <person name="Yokota A."/>
            <person name="Sjamsuridzal W."/>
        </authorList>
    </citation>
    <scope>NUCLEOTIDE SEQUENCE [LARGE SCALE GENOMIC DNA]</scope>
    <source>
        <strain evidence="11 12">S3.2.2.5</strain>
    </source>
</reference>
<feature type="region of interest" description="Disordered" evidence="8">
    <location>
        <begin position="1"/>
        <end position="25"/>
    </location>
</feature>
<keyword evidence="6" id="KW-0520">NAD</keyword>
<keyword evidence="9" id="KW-0812">Transmembrane</keyword>
<evidence type="ECO:0000313" key="11">
    <source>
        <dbReference type="EMBL" id="GLV59247.1"/>
    </source>
</evidence>
<keyword evidence="4" id="KW-0274">FAD</keyword>
<dbReference type="PANTHER" id="PTHR43706">
    <property type="entry name" value="NADH DEHYDROGENASE"/>
    <property type="match status" value="1"/>
</dbReference>
<dbReference type="RefSeq" id="WP_338255804.1">
    <property type="nucleotide sequence ID" value="NZ_BSRI01000002.1"/>
</dbReference>
<accession>A0ABQ6G154</accession>
<evidence type="ECO:0000256" key="3">
    <source>
        <dbReference type="ARBA" id="ARBA00022630"/>
    </source>
</evidence>
<dbReference type="Proteomes" id="UP001344906">
    <property type="component" value="Unassembled WGS sequence"/>
</dbReference>
<dbReference type="Pfam" id="PF07992">
    <property type="entry name" value="Pyr_redox_2"/>
    <property type="match status" value="1"/>
</dbReference>
<dbReference type="InterPro" id="IPR023753">
    <property type="entry name" value="FAD/NAD-binding_dom"/>
</dbReference>
<evidence type="ECO:0000313" key="12">
    <source>
        <dbReference type="Proteomes" id="UP001344906"/>
    </source>
</evidence>
<evidence type="ECO:0000256" key="8">
    <source>
        <dbReference type="SAM" id="MobiDB-lite"/>
    </source>
</evidence>
<feature type="compositionally biased region" description="Polar residues" evidence="8">
    <location>
        <begin position="1"/>
        <end position="14"/>
    </location>
</feature>
<keyword evidence="3" id="KW-0285">Flavoprotein</keyword>
<comment type="caution">
    <text evidence="11">The sequence shown here is derived from an EMBL/GenBank/DDBJ whole genome shotgun (WGS) entry which is preliminary data.</text>
</comment>
<name>A0ABQ6G154_9CHLR</name>
<dbReference type="EMBL" id="BSRI01000002">
    <property type="protein sequence ID" value="GLV59247.1"/>
    <property type="molecule type" value="Genomic_DNA"/>
</dbReference>
<feature type="transmembrane region" description="Helical" evidence="9">
    <location>
        <begin position="391"/>
        <end position="408"/>
    </location>
</feature>
<keyword evidence="12" id="KW-1185">Reference proteome</keyword>
<feature type="compositionally biased region" description="Low complexity" evidence="8">
    <location>
        <begin position="15"/>
        <end position="25"/>
    </location>
</feature>
<comment type="catalytic activity">
    <reaction evidence="7">
        <text>a quinone + NADH + H(+) = a quinol + NAD(+)</text>
        <dbReference type="Rhea" id="RHEA:46160"/>
        <dbReference type="ChEBI" id="CHEBI:15378"/>
        <dbReference type="ChEBI" id="CHEBI:24646"/>
        <dbReference type="ChEBI" id="CHEBI:57540"/>
        <dbReference type="ChEBI" id="CHEBI:57945"/>
        <dbReference type="ChEBI" id="CHEBI:132124"/>
        <dbReference type="EC" id="1.6.5.9"/>
    </reaction>
</comment>
<dbReference type="PANTHER" id="PTHR43706:SF47">
    <property type="entry name" value="EXTERNAL NADH-UBIQUINONE OXIDOREDUCTASE 1, MITOCHONDRIAL-RELATED"/>
    <property type="match status" value="1"/>
</dbReference>
<dbReference type="EC" id="1.6.5.9" evidence="2"/>
<dbReference type="PRINTS" id="PR00411">
    <property type="entry name" value="PNDRDTASEI"/>
</dbReference>
<evidence type="ECO:0000256" key="4">
    <source>
        <dbReference type="ARBA" id="ARBA00022827"/>
    </source>
</evidence>
<dbReference type="PRINTS" id="PR00368">
    <property type="entry name" value="FADPNR"/>
</dbReference>
<protein>
    <recommendedName>
        <fullName evidence="2">NADH:ubiquinone reductase (non-electrogenic)</fullName>
        <ecNumber evidence="2">1.6.5.9</ecNumber>
    </recommendedName>
</protein>
<dbReference type="InterPro" id="IPR036188">
    <property type="entry name" value="FAD/NAD-bd_sf"/>
</dbReference>
<evidence type="ECO:0000256" key="5">
    <source>
        <dbReference type="ARBA" id="ARBA00023002"/>
    </source>
</evidence>
<gene>
    <name evidence="11" type="ORF">KDH_60740</name>
</gene>
<proteinExistence type="inferred from homology"/>
<keyword evidence="5" id="KW-0560">Oxidoreductase</keyword>
<dbReference type="SUPFAM" id="SSF51905">
    <property type="entry name" value="FAD/NAD(P)-binding domain"/>
    <property type="match status" value="1"/>
</dbReference>
<comment type="similarity">
    <text evidence="1">Belongs to the NADH dehydrogenase family.</text>
</comment>
<evidence type="ECO:0000256" key="1">
    <source>
        <dbReference type="ARBA" id="ARBA00005272"/>
    </source>
</evidence>
<evidence type="ECO:0000256" key="2">
    <source>
        <dbReference type="ARBA" id="ARBA00012637"/>
    </source>
</evidence>
<dbReference type="InterPro" id="IPR045024">
    <property type="entry name" value="NDH-2"/>
</dbReference>
<evidence type="ECO:0000259" key="10">
    <source>
        <dbReference type="Pfam" id="PF07992"/>
    </source>
</evidence>
<organism evidence="11 12">
    <name type="scientific">Dictyobacter halimunensis</name>
    <dbReference type="NCBI Taxonomy" id="3026934"/>
    <lineage>
        <taxon>Bacteria</taxon>
        <taxon>Bacillati</taxon>
        <taxon>Chloroflexota</taxon>
        <taxon>Ktedonobacteria</taxon>
        <taxon>Ktedonobacterales</taxon>
        <taxon>Dictyobacteraceae</taxon>
        <taxon>Dictyobacter</taxon>
    </lineage>
</organism>
<keyword evidence="9" id="KW-0472">Membrane</keyword>
<evidence type="ECO:0000256" key="9">
    <source>
        <dbReference type="SAM" id="Phobius"/>
    </source>
</evidence>
<feature type="domain" description="FAD/NAD(P)-binding" evidence="10">
    <location>
        <begin position="26"/>
        <end position="342"/>
    </location>
</feature>
<evidence type="ECO:0000256" key="6">
    <source>
        <dbReference type="ARBA" id="ARBA00023027"/>
    </source>
</evidence>
<keyword evidence="9" id="KW-1133">Transmembrane helix</keyword>
<sequence>MDTQTRQVNSSEVAPTQQQKPTTTPHVVIVGGGFGGLQVAKELGRQPVHVTIIDRHNFHLFQPMLYQVATAGLSPSDISNPIRAILEKQNNTGTLMAEVTGIDLDEQQVLLGDRQAVHYDYLVLATGATSNYFGHPEWQQLAPGLKSVNDALAVRRTVLSAFEAAEREPDEQKRKALLTFVLVGGGPTGVELAGAIAELAHQSLKCNFRHIDLSMTRIILVQGPDRILPGFPATLAQRASKQLQQMGVEIKTGEHVKEVREDGVMVGDEHLATENIIWTAGVKASPAGEWLHADVDHDGRVKVQSNLSVPGHSNIFVIGDTALVTQNGKHLPGLAPVAIQEGKYVASVIASRTTGGTAGRSPFHYFDKGTLATVGRGFGIVDIGPLRFSGLLAWLAWLLVHIFFLIGFRNRILVLLEYAWTYITFQRGTRIILPENDVRQP</sequence>
<dbReference type="Gene3D" id="3.50.50.100">
    <property type="match status" value="1"/>
</dbReference>